<evidence type="ECO:0000313" key="1">
    <source>
        <dbReference type="EMBL" id="PGG97512.1"/>
    </source>
</evidence>
<protein>
    <submittedName>
        <fullName evidence="1">Uncharacterized protein</fullName>
    </submittedName>
</protein>
<name>A0A2B7WLL6_9EURO</name>
<keyword evidence="2" id="KW-1185">Reference proteome</keyword>
<reference evidence="1 2" key="1">
    <citation type="submission" date="2017-10" db="EMBL/GenBank/DDBJ databases">
        <title>Comparative genomics in systemic dimorphic fungi from Ajellomycetaceae.</title>
        <authorList>
            <person name="Munoz J.F."/>
            <person name="Mcewen J.G."/>
            <person name="Clay O.K."/>
            <person name="Cuomo C.A."/>
        </authorList>
    </citation>
    <scope>NUCLEOTIDE SEQUENCE [LARGE SCALE GENOMIC DNA]</scope>
    <source>
        <strain evidence="1 2">UAMH5409</strain>
    </source>
</reference>
<accession>A0A2B7WLL6</accession>
<dbReference type="STRING" id="1447875.A0A2B7WLL6"/>
<dbReference type="Proteomes" id="UP000223968">
    <property type="component" value="Unassembled WGS sequence"/>
</dbReference>
<sequence length="62" mass="6669">MVGGTAWPALGIQPSNYNEHATQLAAEATALLELDNSKHSKLSAQTLNDFLNSIITFAKKIL</sequence>
<gene>
    <name evidence="1" type="ORF">AJ79_09182</name>
</gene>
<proteinExistence type="predicted"/>
<comment type="caution">
    <text evidence="1">The sequence shown here is derived from an EMBL/GenBank/DDBJ whole genome shotgun (WGS) entry which is preliminary data.</text>
</comment>
<evidence type="ECO:0000313" key="2">
    <source>
        <dbReference type="Proteomes" id="UP000223968"/>
    </source>
</evidence>
<organism evidence="1 2">
    <name type="scientific">Helicocarpus griseus UAMH5409</name>
    <dbReference type="NCBI Taxonomy" id="1447875"/>
    <lineage>
        <taxon>Eukaryota</taxon>
        <taxon>Fungi</taxon>
        <taxon>Dikarya</taxon>
        <taxon>Ascomycota</taxon>
        <taxon>Pezizomycotina</taxon>
        <taxon>Eurotiomycetes</taxon>
        <taxon>Eurotiomycetidae</taxon>
        <taxon>Onygenales</taxon>
        <taxon>Ajellomycetaceae</taxon>
        <taxon>Helicocarpus</taxon>
    </lineage>
</organism>
<dbReference type="AlphaFoldDB" id="A0A2B7WLL6"/>
<dbReference type="EMBL" id="PDNB01000246">
    <property type="protein sequence ID" value="PGG97512.1"/>
    <property type="molecule type" value="Genomic_DNA"/>
</dbReference>